<evidence type="ECO:0000256" key="1">
    <source>
        <dbReference type="SAM" id="Phobius"/>
    </source>
</evidence>
<proteinExistence type="predicted"/>
<dbReference type="STRING" id="3821.A0A151QYN3"/>
<dbReference type="EMBL" id="KQ484395">
    <property type="protein sequence ID" value="KYP35359.1"/>
    <property type="molecule type" value="Genomic_DNA"/>
</dbReference>
<feature type="transmembrane region" description="Helical" evidence="1">
    <location>
        <begin position="31"/>
        <end position="54"/>
    </location>
</feature>
<keyword evidence="1" id="KW-0472">Membrane</keyword>
<keyword evidence="3" id="KW-1185">Reference proteome</keyword>
<name>A0A151QYN3_CAJCA</name>
<keyword evidence="1" id="KW-0812">Transmembrane</keyword>
<gene>
    <name evidence="2" type="ORF">KK1_043612</name>
</gene>
<dbReference type="Proteomes" id="UP000075243">
    <property type="component" value="Unassembled WGS sequence"/>
</dbReference>
<accession>A0A151QYN3</accession>
<keyword evidence="1" id="KW-1133">Transmembrane helix</keyword>
<dbReference type="AlphaFoldDB" id="A0A151QYN3"/>
<reference evidence="2" key="1">
    <citation type="journal article" date="2012" name="Nat. Biotechnol.">
        <title>Draft genome sequence of pigeonpea (Cajanus cajan), an orphan legume crop of resource-poor farmers.</title>
        <authorList>
            <person name="Varshney R.K."/>
            <person name="Chen W."/>
            <person name="Li Y."/>
            <person name="Bharti A.K."/>
            <person name="Saxena R.K."/>
            <person name="Schlueter J.A."/>
            <person name="Donoghue M.T."/>
            <person name="Azam S."/>
            <person name="Fan G."/>
            <person name="Whaley A.M."/>
            <person name="Farmer A.D."/>
            <person name="Sheridan J."/>
            <person name="Iwata A."/>
            <person name="Tuteja R."/>
            <person name="Penmetsa R.V."/>
            <person name="Wu W."/>
            <person name="Upadhyaya H.D."/>
            <person name="Yang S.P."/>
            <person name="Shah T."/>
            <person name="Saxena K.B."/>
            <person name="Michael T."/>
            <person name="McCombie W.R."/>
            <person name="Yang B."/>
            <person name="Zhang G."/>
            <person name="Yang H."/>
            <person name="Wang J."/>
            <person name="Spillane C."/>
            <person name="Cook D.R."/>
            <person name="May G.D."/>
            <person name="Xu X."/>
            <person name="Jackson S.A."/>
        </authorList>
    </citation>
    <scope>NUCLEOTIDE SEQUENCE [LARGE SCALE GENOMIC DNA]</scope>
</reference>
<evidence type="ECO:0000313" key="2">
    <source>
        <dbReference type="EMBL" id="KYP35359.1"/>
    </source>
</evidence>
<sequence>MEYRSRKEKENVNFKNHVIQWFEVLDGLLGLYWKAVGLAFNCTFLLFGSVIQLIGCASTSGKSAYYVTHFTSEI</sequence>
<protein>
    <submittedName>
        <fullName evidence="2">Auxin transporter-like protein 2</fullName>
    </submittedName>
</protein>
<evidence type="ECO:0000313" key="3">
    <source>
        <dbReference type="Proteomes" id="UP000075243"/>
    </source>
</evidence>
<dbReference type="Gramene" id="C.cajan_41897.t">
    <property type="protein sequence ID" value="C.cajan_41897.t"/>
    <property type="gene ID" value="C.cajan_41897"/>
</dbReference>
<organism evidence="2 3">
    <name type="scientific">Cajanus cajan</name>
    <name type="common">Pigeon pea</name>
    <name type="synonym">Cajanus indicus</name>
    <dbReference type="NCBI Taxonomy" id="3821"/>
    <lineage>
        <taxon>Eukaryota</taxon>
        <taxon>Viridiplantae</taxon>
        <taxon>Streptophyta</taxon>
        <taxon>Embryophyta</taxon>
        <taxon>Tracheophyta</taxon>
        <taxon>Spermatophyta</taxon>
        <taxon>Magnoliopsida</taxon>
        <taxon>eudicotyledons</taxon>
        <taxon>Gunneridae</taxon>
        <taxon>Pentapetalae</taxon>
        <taxon>rosids</taxon>
        <taxon>fabids</taxon>
        <taxon>Fabales</taxon>
        <taxon>Fabaceae</taxon>
        <taxon>Papilionoideae</taxon>
        <taxon>50 kb inversion clade</taxon>
        <taxon>NPAAA clade</taxon>
        <taxon>indigoferoid/millettioid clade</taxon>
        <taxon>Phaseoleae</taxon>
        <taxon>Cajanus</taxon>
    </lineage>
</organism>